<evidence type="ECO:0000313" key="2">
    <source>
        <dbReference type="Proteomes" id="UP000001950"/>
    </source>
</evidence>
<dbReference type="OrthoDB" id="360851at2759"/>
<dbReference type="RefSeq" id="XP_951832.1">
    <property type="nucleotide sequence ID" value="XM_946739.1"/>
</dbReference>
<proteinExistence type="predicted"/>
<accession>Q4UFL6</accession>
<dbReference type="GeneID" id="3862107"/>
<sequence>MKKINIIEEEEDYGNINVEEEIDDINFEESDEELPIVINEDEFIKQFTINEKTKSPSPPRKVINELDIEDDIVYRDKYGKRITRDQWLLLNQVK</sequence>
<dbReference type="Proteomes" id="UP000001950">
    <property type="component" value="Chromosome 2"/>
</dbReference>
<keyword evidence="2" id="KW-1185">Reference proteome</keyword>
<dbReference type="AlphaFoldDB" id="Q4UFL6"/>
<dbReference type="InParanoid" id="Q4UFL6"/>
<name>Q4UFL6_THEAN</name>
<dbReference type="VEuPathDB" id="PiroplasmaDB:TA15645"/>
<dbReference type="EMBL" id="CR940348">
    <property type="protein sequence ID" value="CAI74100.1"/>
    <property type="molecule type" value="Genomic_DNA"/>
</dbReference>
<dbReference type="STRING" id="5874.Q4UFL6"/>
<dbReference type="KEGG" id="tan:TA15645"/>
<dbReference type="eggNOG" id="KOG2654">
    <property type="taxonomic scope" value="Eukaryota"/>
</dbReference>
<evidence type="ECO:0000313" key="1">
    <source>
        <dbReference type="EMBL" id="CAI74100.1"/>
    </source>
</evidence>
<reference evidence="1 2" key="1">
    <citation type="journal article" date="2005" name="Science">
        <title>Genome of the host-cell transforming parasite Theileria annulata compared with T. parva.</title>
        <authorList>
            <person name="Pain A."/>
            <person name="Renauld H."/>
            <person name="Berriman M."/>
            <person name="Murphy L."/>
            <person name="Yeats C.A."/>
            <person name="Weir W."/>
            <person name="Kerhornou A."/>
            <person name="Aslett M."/>
            <person name="Bishop R."/>
            <person name="Bouchier C."/>
            <person name="Cochet M."/>
            <person name="Coulson R.M.R."/>
            <person name="Cronin A."/>
            <person name="de Villiers E.P."/>
            <person name="Fraser A."/>
            <person name="Fosker N."/>
            <person name="Gardner M."/>
            <person name="Goble A."/>
            <person name="Griffiths-Jones S."/>
            <person name="Harris D.E."/>
            <person name="Katzer F."/>
            <person name="Larke N."/>
            <person name="Lord A."/>
            <person name="Maser P."/>
            <person name="McKellar S."/>
            <person name="Mooney P."/>
            <person name="Morton F."/>
            <person name="Nene V."/>
            <person name="O'Neil S."/>
            <person name="Price C."/>
            <person name="Quail M.A."/>
            <person name="Rabbinowitsch E."/>
            <person name="Rawlings N.D."/>
            <person name="Rutter S."/>
            <person name="Saunders D."/>
            <person name="Seeger K."/>
            <person name="Shah T."/>
            <person name="Squares R."/>
            <person name="Squares S."/>
            <person name="Tivey A."/>
            <person name="Walker A.R."/>
            <person name="Woodward J."/>
            <person name="Dobbelaere D.A.E."/>
            <person name="Langsley G."/>
            <person name="Rajandream M.A."/>
            <person name="McKeever D."/>
            <person name="Shiels B."/>
            <person name="Tait A."/>
            <person name="Barrell B.G."/>
            <person name="Hall N."/>
        </authorList>
    </citation>
    <scope>NUCLEOTIDE SEQUENCE [LARGE SCALE GENOMIC DNA]</scope>
    <source>
        <strain evidence="2">Ankara</strain>
    </source>
</reference>
<organism evidence="1 2">
    <name type="scientific">Theileria annulata</name>
    <dbReference type="NCBI Taxonomy" id="5874"/>
    <lineage>
        <taxon>Eukaryota</taxon>
        <taxon>Sar</taxon>
        <taxon>Alveolata</taxon>
        <taxon>Apicomplexa</taxon>
        <taxon>Aconoidasida</taxon>
        <taxon>Piroplasmida</taxon>
        <taxon>Theileriidae</taxon>
        <taxon>Theileria</taxon>
    </lineage>
</organism>
<protein>
    <submittedName>
        <fullName evidence="1">Uncharacterized protein</fullName>
    </submittedName>
</protein>
<gene>
    <name evidence="1" type="ORF">TA15645</name>
</gene>